<organism evidence="4 5">
    <name type="scientific">Kingdonia uniflora</name>
    <dbReference type="NCBI Taxonomy" id="39325"/>
    <lineage>
        <taxon>Eukaryota</taxon>
        <taxon>Viridiplantae</taxon>
        <taxon>Streptophyta</taxon>
        <taxon>Embryophyta</taxon>
        <taxon>Tracheophyta</taxon>
        <taxon>Spermatophyta</taxon>
        <taxon>Magnoliopsida</taxon>
        <taxon>Ranunculales</taxon>
        <taxon>Circaeasteraceae</taxon>
        <taxon>Kingdonia</taxon>
    </lineage>
</organism>
<name>A0A7J7P080_9MAGN</name>
<reference evidence="4 5" key="1">
    <citation type="journal article" date="2020" name="IScience">
        <title>Genome Sequencing of the Endangered Kingdonia uniflora (Circaeasteraceae, Ranunculales) Reveals Potential Mechanisms of Evolutionary Specialization.</title>
        <authorList>
            <person name="Sun Y."/>
            <person name="Deng T."/>
            <person name="Zhang A."/>
            <person name="Moore M.J."/>
            <person name="Landis J.B."/>
            <person name="Lin N."/>
            <person name="Zhang H."/>
            <person name="Zhang X."/>
            <person name="Huang J."/>
            <person name="Zhang X."/>
            <person name="Sun H."/>
            <person name="Wang H."/>
        </authorList>
    </citation>
    <scope>NUCLEOTIDE SEQUENCE [LARGE SCALE GENOMIC DNA]</scope>
    <source>
        <strain evidence="4">TB1705</strain>
        <tissue evidence="4">Leaf</tissue>
    </source>
</reference>
<feature type="compositionally biased region" description="Low complexity" evidence="1">
    <location>
        <begin position="592"/>
        <end position="603"/>
    </location>
</feature>
<dbReference type="PANTHER" id="PTHR46235:SF3">
    <property type="entry name" value="PHD FINGER-CONTAINING PROTEIN DDB_G0268158"/>
    <property type="match status" value="1"/>
</dbReference>
<dbReference type="Gene3D" id="3.40.50.300">
    <property type="entry name" value="P-loop containing nucleotide triphosphate hydrolases"/>
    <property type="match status" value="1"/>
</dbReference>
<dbReference type="Proteomes" id="UP000541444">
    <property type="component" value="Unassembled WGS sequence"/>
</dbReference>
<feature type="region of interest" description="Disordered" evidence="1">
    <location>
        <begin position="560"/>
        <end position="603"/>
    </location>
</feature>
<dbReference type="InterPro" id="IPR001650">
    <property type="entry name" value="Helicase_C-like"/>
</dbReference>
<feature type="domain" description="Putative plant transposon protein" evidence="3">
    <location>
        <begin position="70"/>
        <end position="273"/>
    </location>
</feature>
<evidence type="ECO:0000313" key="5">
    <source>
        <dbReference type="Proteomes" id="UP000541444"/>
    </source>
</evidence>
<evidence type="ECO:0000313" key="4">
    <source>
        <dbReference type="EMBL" id="KAF6172846.1"/>
    </source>
</evidence>
<sequence>MAPKQRTGTKSSRSDNIGILDGQRVGANPAYWAMEKGFKDRPFVKEQVVDIKSISEVNDGYARVFAKFKERNWTKILTSSGKVYPRIVRLFYATLQLEHIRTLYSRTFSVTIDGSTYTVTRDSIYAILGFRSSQCIAVPRCIWPASYYPWPAITSEGEFEEDGVPILHDLHIMVIDITAQYCLYTGSGIVSKKMLDDEFRLVHNITITNIVLRSQKNELSERMKVFLYAFMNDIEIDLPNVILEEMIDASTKMATRSSLPFARLIMAILTAAGYKIFPNEPEDTKTKKLDASNCHKSASHLPSVLPSAPVPPGEHIGSSSSAAQPQEVFSILSIRSMLQTMTTKLGDIEGRLESIEEHLETLETEDFQEDGAPIFLLTSQVGGLGLTLTKADCVIVVDPAWNPSVDVEGGINFSGDEDDIELDKQLKLLNNPVVKTIKTEHSAIFDCVDIYKQPAFSCEGRCMRSFHALIGTGADSHCNTLGFSRAQLEVVKKFLCLNCRYKIHTCYACGKLGSSDKSSGAEIYINNDAAITQITPDPTIVTLFKPAPFFGGLPTGVLPSGESAIDGEGETVGGAGGDSAVTGDGDGDVTDEVGGVVIDGEGADATGDGVGAGNLVGGDVGAADGPCATVDPINIMRATMADEETMVVSLSK</sequence>
<dbReference type="PANTHER" id="PTHR46235">
    <property type="entry name" value="PHD FINGER-CONTAINING PROTEIN DDB_G0268158"/>
    <property type="match status" value="1"/>
</dbReference>
<dbReference type="InterPro" id="IPR027417">
    <property type="entry name" value="P-loop_NTPase"/>
</dbReference>
<evidence type="ECO:0008006" key="6">
    <source>
        <dbReference type="Google" id="ProtNLM"/>
    </source>
</evidence>
<evidence type="ECO:0000259" key="3">
    <source>
        <dbReference type="Pfam" id="PF20167"/>
    </source>
</evidence>
<gene>
    <name evidence="4" type="ORF">GIB67_035400</name>
</gene>
<dbReference type="SUPFAM" id="SSF52540">
    <property type="entry name" value="P-loop containing nucleoside triphosphate hydrolases"/>
    <property type="match status" value="1"/>
</dbReference>
<accession>A0A7J7P080</accession>
<comment type="caution">
    <text evidence="4">The sequence shown here is derived from an EMBL/GenBank/DDBJ whole genome shotgun (WGS) entry which is preliminary data.</text>
</comment>
<dbReference type="AlphaFoldDB" id="A0A7J7P080"/>
<feature type="domain" description="Helicase C-terminal" evidence="2">
    <location>
        <begin position="364"/>
        <end position="406"/>
    </location>
</feature>
<dbReference type="OrthoDB" id="448448at2759"/>
<protein>
    <recommendedName>
        <fullName evidence="6">Helicase C-terminal domain-containing protein</fullName>
    </recommendedName>
</protein>
<proteinExistence type="predicted"/>
<dbReference type="EMBL" id="JACGCM010000376">
    <property type="protein sequence ID" value="KAF6172846.1"/>
    <property type="molecule type" value="Genomic_DNA"/>
</dbReference>
<feature type="region of interest" description="Disordered" evidence="1">
    <location>
        <begin position="297"/>
        <end position="322"/>
    </location>
</feature>
<evidence type="ECO:0000259" key="2">
    <source>
        <dbReference type="Pfam" id="PF00271"/>
    </source>
</evidence>
<dbReference type="Pfam" id="PF00271">
    <property type="entry name" value="Helicase_C"/>
    <property type="match status" value="1"/>
</dbReference>
<dbReference type="Pfam" id="PF20167">
    <property type="entry name" value="Transposase_32"/>
    <property type="match status" value="1"/>
</dbReference>
<evidence type="ECO:0000256" key="1">
    <source>
        <dbReference type="SAM" id="MobiDB-lite"/>
    </source>
</evidence>
<keyword evidence="5" id="KW-1185">Reference proteome</keyword>
<dbReference type="InterPro" id="IPR046796">
    <property type="entry name" value="Transposase_32_dom"/>
</dbReference>